<organism evidence="1 2">
    <name type="scientific">Aspergillus luchuensis (strain CBS 106.47)</name>
    <dbReference type="NCBI Taxonomy" id="1137211"/>
    <lineage>
        <taxon>Eukaryota</taxon>
        <taxon>Fungi</taxon>
        <taxon>Dikarya</taxon>
        <taxon>Ascomycota</taxon>
        <taxon>Pezizomycotina</taxon>
        <taxon>Eurotiomycetes</taxon>
        <taxon>Eurotiomycetidae</taxon>
        <taxon>Eurotiales</taxon>
        <taxon>Aspergillaceae</taxon>
        <taxon>Aspergillus</taxon>
        <taxon>Aspergillus subgen. Circumdati</taxon>
    </lineage>
</organism>
<feature type="non-terminal residue" evidence="1">
    <location>
        <position position="1"/>
    </location>
</feature>
<name>A0A1M3TYF3_ASPLC</name>
<evidence type="ECO:0000313" key="2">
    <source>
        <dbReference type="Proteomes" id="UP000184063"/>
    </source>
</evidence>
<proteinExistence type="predicted"/>
<sequence>SSRRSVENEGTPDPLCKAVPDFVLTPRKWVWRTLFRVWRWSDNECTDQFGHVTVYFTTLLRRVKKSTGSQFKVSPNADVVPNHVLSDESSHSNIACVDAFMPMIAR</sequence>
<protein>
    <submittedName>
        <fullName evidence="1">Uncharacterized protein</fullName>
    </submittedName>
</protein>
<evidence type="ECO:0000313" key="1">
    <source>
        <dbReference type="EMBL" id="OJZ91803.1"/>
    </source>
</evidence>
<reference evidence="2" key="1">
    <citation type="journal article" date="2017" name="Genome Biol.">
        <title>Comparative genomics reveals high biological diversity and specific adaptations in the industrially and medically important fungal genus Aspergillus.</title>
        <authorList>
            <person name="de Vries R.P."/>
            <person name="Riley R."/>
            <person name="Wiebenga A."/>
            <person name="Aguilar-Osorio G."/>
            <person name="Amillis S."/>
            <person name="Uchima C.A."/>
            <person name="Anderluh G."/>
            <person name="Asadollahi M."/>
            <person name="Askin M."/>
            <person name="Barry K."/>
            <person name="Battaglia E."/>
            <person name="Bayram O."/>
            <person name="Benocci T."/>
            <person name="Braus-Stromeyer S.A."/>
            <person name="Caldana C."/>
            <person name="Canovas D."/>
            <person name="Cerqueira G.C."/>
            <person name="Chen F."/>
            <person name="Chen W."/>
            <person name="Choi C."/>
            <person name="Clum A."/>
            <person name="Dos Santos R.A."/>
            <person name="Damasio A.R."/>
            <person name="Diallinas G."/>
            <person name="Emri T."/>
            <person name="Fekete E."/>
            <person name="Flipphi M."/>
            <person name="Freyberg S."/>
            <person name="Gallo A."/>
            <person name="Gournas C."/>
            <person name="Habgood R."/>
            <person name="Hainaut M."/>
            <person name="Harispe M.L."/>
            <person name="Henrissat B."/>
            <person name="Hilden K.S."/>
            <person name="Hope R."/>
            <person name="Hossain A."/>
            <person name="Karabika E."/>
            <person name="Karaffa L."/>
            <person name="Karanyi Z."/>
            <person name="Krasevec N."/>
            <person name="Kuo A."/>
            <person name="Kusch H."/>
            <person name="LaButti K."/>
            <person name="Lagendijk E.L."/>
            <person name="Lapidus A."/>
            <person name="Levasseur A."/>
            <person name="Lindquist E."/>
            <person name="Lipzen A."/>
            <person name="Logrieco A.F."/>
            <person name="MacCabe A."/>
            <person name="Maekelae M.R."/>
            <person name="Malavazi I."/>
            <person name="Melin P."/>
            <person name="Meyer V."/>
            <person name="Mielnichuk N."/>
            <person name="Miskei M."/>
            <person name="Molnar A.P."/>
            <person name="Mule G."/>
            <person name="Ngan C.Y."/>
            <person name="Orejas M."/>
            <person name="Orosz E."/>
            <person name="Ouedraogo J.P."/>
            <person name="Overkamp K.M."/>
            <person name="Park H.-S."/>
            <person name="Perrone G."/>
            <person name="Piumi F."/>
            <person name="Punt P.J."/>
            <person name="Ram A.F."/>
            <person name="Ramon A."/>
            <person name="Rauscher S."/>
            <person name="Record E."/>
            <person name="Riano-Pachon D.M."/>
            <person name="Robert V."/>
            <person name="Roehrig J."/>
            <person name="Ruller R."/>
            <person name="Salamov A."/>
            <person name="Salih N.S."/>
            <person name="Samson R.A."/>
            <person name="Sandor E."/>
            <person name="Sanguinetti M."/>
            <person name="Schuetze T."/>
            <person name="Sepcic K."/>
            <person name="Shelest E."/>
            <person name="Sherlock G."/>
            <person name="Sophianopoulou V."/>
            <person name="Squina F.M."/>
            <person name="Sun H."/>
            <person name="Susca A."/>
            <person name="Todd R.B."/>
            <person name="Tsang A."/>
            <person name="Unkles S.E."/>
            <person name="van de Wiele N."/>
            <person name="van Rossen-Uffink D."/>
            <person name="Oliveira J.V."/>
            <person name="Vesth T.C."/>
            <person name="Visser J."/>
            <person name="Yu J.-H."/>
            <person name="Zhou M."/>
            <person name="Andersen M.R."/>
            <person name="Archer D.B."/>
            <person name="Baker S.E."/>
            <person name="Benoit I."/>
            <person name="Brakhage A.A."/>
            <person name="Braus G.H."/>
            <person name="Fischer R."/>
            <person name="Frisvad J.C."/>
            <person name="Goldman G.H."/>
            <person name="Houbraken J."/>
            <person name="Oakley B."/>
            <person name="Pocsi I."/>
            <person name="Scazzocchio C."/>
            <person name="Seiboth B."/>
            <person name="vanKuyk P.A."/>
            <person name="Wortman J."/>
            <person name="Dyer P.S."/>
            <person name="Grigoriev I.V."/>
        </authorList>
    </citation>
    <scope>NUCLEOTIDE SEQUENCE [LARGE SCALE GENOMIC DNA]</scope>
    <source>
        <strain evidence="2">CBS 106.47</strain>
    </source>
</reference>
<dbReference type="VEuPathDB" id="FungiDB:ASPFODRAFT_120832"/>
<dbReference type="EMBL" id="KV878236">
    <property type="protein sequence ID" value="OJZ91803.1"/>
    <property type="molecule type" value="Genomic_DNA"/>
</dbReference>
<dbReference type="AlphaFoldDB" id="A0A1M3TYF3"/>
<dbReference type="Proteomes" id="UP000184063">
    <property type="component" value="Unassembled WGS sequence"/>
</dbReference>
<gene>
    <name evidence="1" type="ORF">ASPFODRAFT_120832</name>
</gene>
<accession>A0A1M3TYF3</accession>